<keyword evidence="3" id="KW-1185">Reference proteome</keyword>
<dbReference type="EMBL" id="JAAXKZ010000094">
    <property type="protein sequence ID" value="NMH94093.1"/>
    <property type="molecule type" value="Genomic_DNA"/>
</dbReference>
<dbReference type="Pfam" id="PF04964">
    <property type="entry name" value="Flp_Fap"/>
    <property type="match status" value="1"/>
</dbReference>
<organism evidence="2 3">
    <name type="scientific">Pseudonocardia bannensis</name>
    <dbReference type="NCBI Taxonomy" id="630973"/>
    <lineage>
        <taxon>Bacteria</taxon>
        <taxon>Bacillati</taxon>
        <taxon>Actinomycetota</taxon>
        <taxon>Actinomycetes</taxon>
        <taxon>Pseudonocardiales</taxon>
        <taxon>Pseudonocardiaceae</taxon>
        <taxon>Pseudonocardia</taxon>
    </lineage>
</organism>
<keyword evidence="1" id="KW-0472">Membrane</keyword>
<keyword evidence="1" id="KW-0812">Transmembrane</keyword>
<name>A0A848DNI6_9PSEU</name>
<keyword evidence="1" id="KW-1133">Transmembrane helix</keyword>
<evidence type="ECO:0000313" key="3">
    <source>
        <dbReference type="Proteomes" id="UP000586918"/>
    </source>
</evidence>
<dbReference type="RefSeq" id="WP_169414787.1">
    <property type="nucleotide sequence ID" value="NZ_JAAXKZ010000094.1"/>
</dbReference>
<feature type="transmembrane region" description="Helical" evidence="1">
    <location>
        <begin position="29"/>
        <end position="53"/>
    </location>
</feature>
<sequence>MLLLLTLVQNAQARLRSEDRGATAVEYGLLIAGIAALVMAAVFLLGPAIANLFTEVTDQIG</sequence>
<evidence type="ECO:0000256" key="1">
    <source>
        <dbReference type="SAM" id="Phobius"/>
    </source>
</evidence>
<gene>
    <name evidence="2" type="ORF">HF519_21445</name>
</gene>
<dbReference type="AlphaFoldDB" id="A0A848DNI6"/>
<reference evidence="2 3" key="1">
    <citation type="submission" date="2020-04" db="EMBL/GenBank/DDBJ databases">
        <authorList>
            <person name="Klaysubun C."/>
            <person name="Duangmal K."/>
            <person name="Lipun K."/>
        </authorList>
    </citation>
    <scope>NUCLEOTIDE SEQUENCE [LARGE SCALE GENOMIC DNA]</scope>
    <source>
        <strain evidence="2 3">DSM 45300</strain>
    </source>
</reference>
<accession>A0A848DNI6</accession>
<proteinExistence type="predicted"/>
<dbReference type="InterPro" id="IPR007047">
    <property type="entry name" value="Flp_Fap"/>
</dbReference>
<evidence type="ECO:0000313" key="2">
    <source>
        <dbReference type="EMBL" id="NMH94093.1"/>
    </source>
</evidence>
<protein>
    <submittedName>
        <fullName evidence="2">Flp family type IVb pilin</fullName>
    </submittedName>
</protein>
<comment type="caution">
    <text evidence="2">The sequence shown here is derived from an EMBL/GenBank/DDBJ whole genome shotgun (WGS) entry which is preliminary data.</text>
</comment>
<dbReference type="Proteomes" id="UP000586918">
    <property type="component" value="Unassembled WGS sequence"/>
</dbReference>